<dbReference type="EMBL" id="BAABBY010000002">
    <property type="protein sequence ID" value="GAA4199299.1"/>
    <property type="molecule type" value="Genomic_DNA"/>
</dbReference>
<dbReference type="Proteomes" id="UP001501772">
    <property type="component" value="Unassembled WGS sequence"/>
</dbReference>
<reference evidence="3" key="1">
    <citation type="journal article" date="2019" name="Int. J. Syst. Evol. Microbiol.">
        <title>The Global Catalogue of Microorganisms (GCM) 10K type strain sequencing project: providing services to taxonomists for standard genome sequencing and annotation.</title>
        <authorList>
            <consortium name="The Broad Institute Genomics Platform"/>
            <consortium name="The Broad Institute Genome Sequencing Center for Infectious Disease"/>
            <person name="Wu L."/>
            <person name="Ma J."/>
        </authorList>
    </citation>
    <scope>NUCLEOTIDE SEQUENCE [LARGE SCALE GENOMIC DNA]</scope>
    <source>
        <strain evidence="3">JCM 17626</strain>
    </source>
</reference>
<keyword evidence="3" id="KW-1185">Reference proteome</keyword>
<comment type="caution">
    <text evidence="2">The sequence shown here is derived from an EMBL/GenBank/DDBJ whole genome shotgun (WGS) entry which is preliminary data.</text>
</comment>
<gene>
    <name evidence="2" type="ORF">GCM10022289_09410</name>
</gene>
<name>A0ABP8B6D4_9SPHI</name>
<evidence type="ECO:0000256" key="1">
    <source>
        <dbReference type="SAM" id="SignalP"/>
    </source>
</evidence>
<protein>
    <recommendedName>
        <fullName evidence="4">Outer membrane protein beta-barrel domain-containing protein</fullName>
    </recommendedName>
</protein>
<dbReference type="Gene3D" id="2.40.160.20">
    <property type="match status" value="1"/>
</dbReference>
<feature type="signal peptide" evidence="1">
    <location>
        <begin position="1"/>
        <end position="29"/>
    </location>
</feature>
<evidence type="ECO:0008006" key="4">
    <source>
        <dbReference type="Google" id="ProtNLM"/>
    </source>
</evidence>
<sequence>MDNKKLSIMKKNLLKLVFATLLFAGSAQAQIQKGNVMVGGNLTNINLGLDAPNVFSVDITPKAAWFIQDNVAVGGYVNFGLETAKNSSTTTSYGVGALGRYYTGKDVEVLKHGRFFAEATVGVGGVNVNRGGANTNGLDLSVGPGFAYFITPNIGLETLLKYKGLVGFGNATTQNNLNLSFGFQIYLPGKRTANKVKGDVN</sequence>
<feature type="chain" id="PRO_5047360060" description="Outer membrane protein beta-barrel domain-containing protein" evidence="1">
    <location>
        <begin position="30"/>
        <end position="201"/>
    </location>
</feature>
<proteinExistence type="predicted"/>
<evidence type="ECO:0000313" key="3">
    <source>
        <dbReference type="Proteomes" id="UP001501772"/>
    </source>
</evidence>
<evidence type="ECO:0000313" key="2">
    <source>
        <dbReference type="EMBL" id="GAA4199299.1"/>
    </source>
</evidence>
<organism evidence="2 3">
    <name type="scientific">Pedobacter jeongneungensis</name>
    <dbReference type="NCBI Taxonomy" id="947309"/>
    <lineage>
        <taxon>Bacteria</taxon>
        <taxon>Pseudomonadati</taxon>
        <taxon>Bacteroidota</taxon>
        <taxon>Sphingobacteriia</taxon>
        <taxon>Sphingobacteriales</taxon>
        <taxon>Sphingobacteriaceae</taxon>
        <taxon>Pedobacter</taxon>
    </lineage>
</organism>
<accession>A0ABP8B6D4</accession>
<keyword evidence="1" id="KW-0732">Signal</keyword>